<dbReference type="AlphaFoldDB" id="A0AA39M2W6"/>
<evidence type="ECO:0008006" key="4">
    <source>
        <dbReference type="Google" id="ProtNLM"/>
    </source>
</evidence>
<organism evidence="2 3">
    <name type="scientific">Steinernema hermaphroditum</name>
    <dbReference type="NCBI Taxonomy" id="289476"/>
    <lineage>
        <taxon>Eukaryota</taxon>
        <taxon>Metazoa</taxon>
        <taxon>Ecdysozoa</taxon>
        <taxon>Nematoda</taxon>
        <taxon>Chromadorea</taxon>
        <taxon>Rhabditida</taxon>
        <taxon>Tylenchina</taxon>
        <taxon>Panagrolaimomorpha</taxon>
        <taxon>Strongyloidoidea</taxon>
        <taxon>Steinernematidae</taxon>
        <taxon>Steinernema</taxon>
    </lineage>
</organism>
<evidence type="ECO:0000256" key="1">
    <source>
        <dbReference type="SAM" id="SignalP"/>
    </source>
</evidence>
<comment type="caution">
    <text evidence="2">The sequence shown here is derived from an EMBL/GenBank/DDBJ whole genome shotgun (WGS) entry which is preliminary data.</text>
</comment>
<dbReference type="EMBL" id="JAUCMV010000002">
    <property type="protein sequence ID" value="KAK0418758.1"/>
    <property type="molecule type" value="Genomic_DNA"/>
</dbReference>
<accession>A0AA39M2W6</accession>
<sequence length="98" mass="11491">MNVWVLLLCCLPSAVFASQEAKKPAESYKKNLAKGFYDPSYKFDPYKFAGIYRGPGFYDPLYNNFYYTRGYNRYPYYGYSYPMNAIDEHDRSTINGHS</sequence>
<keyword evidence="1" id="KW-0732">Signal</keyword>
<reference evidence="2" key="1">
    <citation type="submission" date="2023-06" db="EMBL/GenBank/DDBJ databases">
        <title>Genomic analysis of the entomopathogenic nematode Steinernema hermaphroditum.</title>
        <authorList>
            <person name="Schwarz E.M."/>
            <person name="Heppert J.K."/>
            <person name="Baniya A."/>
            <person name="Schwartz H.T."/>
            <person name="Tan C.-H."/>
            <person name="Antoshechkin I."/>
            <person name="Sternberg P.W."/>
            <person name="Goodrich-Blair H."/>
            <person name="Dillman A.R."/>
        </authorList>
    </citation>
    <scope>NUCLEOTIDE SEQUENCE</scope>
    <source>
        <strain evidence="2">PS9179</strain>
        <tissue evidence="2">Whole animal</tissue>
    </source>
</reference>
<gene>
    <name evidence="2" type="ORF">QR680_013760</name>
</gene>
<evidence type="ECO:0000313" key="2">
    <source>
        <dbReference type="EMBL" id="KAK0418758.1"/>
    </source>
</evidence>
<keyword evidence="3" id="KW-1185">Reference proteome</keyword>
<feature type="chain" id="PRO_5041315928" description="Secreted protein" evidence="1">
    <location>
        <begin position="18"/>
        <end position="98"/>
    </location>
</feature>
<evidence type="ECO:0000313" key="3">
    <source>
        <dbReference type="Proteomes" id="UP001175271"/>
    </source>
</evidence>
<protein>
    <recommendedName>
        <fullName evidence="4">Secreted protein</fullName>
    </recommendedName>
</protein>
<feature type="signal peptide" evidence="1">
    <location>
        <begin position="1"/>
        <end position="17"/>
    </location>
</feature>
<dbReference type="Proteomes" id="UP001175271">
    <property type="component" value="Unassembled WGS sequence"/>
</dbReference>
<name>A0AA39M2W6_9BILA</name>
<proteinExistence type="predicted"/>